<evidence type="ECO:0000313" key="2">
    <source>
        <dbReference type="EMBL" id="ABX41551.1"/>
    </source>
</evidence>
<feature type="transmembrane region" description="Helical" evidence="1">
    <location>
        <begin position="16"/>
        <end position="34"/>
    </location>
</feature>
<dbReference type="EMBL" id="CP000885">
    <property type="protein sequence ID" value="ABX41551.1"/>
    <property type="molecule type" value="Genomic_DNA"/>
</dbReference>
<keyword evidence="1" id="KW-0472">Membrane</keyword>
<accession>A9KN52</accession>
<keyword evidence="1" id="KW-1133">Transmembrane helix</keyword>
<reference evidence="3" key="1">
    <citation type="submission" date="2007-11" db="EMBL/GenBank/DDBJ databases">
        <title>Complete genome sequence of Clostridium phytofermentans ISDg.</title>
        <authorList>
            <person name="Leschine S.B."/>
            <person name="Warnick T.A."/>
            <person name="Blanchard J.L."/>
            <person name="Schnell D.J."/>
            <person name="Petit E.L."/>
            <person name="LaTouf W.G."/>
            <person name="Copeland A."/>
            <person name="Lucas S."/>
            <person name="Lapidus A."/>
            <person name="Barry K."/>
            <person name="Glavina del Rio T."/>
            <person name="Dalin E."/>
            <person name="Tice H."/>
            <person name="Pitluck S."/>
            <person name="Kiss H."/>
            <person name="Brettin T."/>
            <person name="Bruce D."/>
            <person name="Detter J.C."/>
            <person name="Han C."/>
            <person name="Kuske C."/>
            <person name="Schmutz J."/>
            <person name="Larimer F."/>
            <person name="Land M."/>
            <person name="Hauser L."/>
            <person name="Kyrpides N."/>
            <person name="Kim E.A."/>
            <person name="Richardson P."/>
        </authorList>
    </citation>
    <scope>NUCLEOTIDE SEQUENCE [LARGE SCALE GENOMIC DNA]</scope>
    <source>
        <strain evidence="3">ATCC 700394 / DSM 18823 / ISDg</strain>
    </source>
</reference>
<dbReference type="KEGG" id="cpy:Cphy_1173"/>
<keyword evidence="1" id="KW-0812">Transmembrane</keyword>
<proteinExistence type="predicted"/>
<name>A9KN52_LACP7</name>
<organism evidence="2 3">
    <name type="scientific">Lachnoclostridium phytofermentans (strain ATCC 700394 / DSM 18823 / ISDg)</name>
    <name type="common">Clostridium phytofermentans</name>
    <dbReference type="NCBI Taxonomy" id="357809"/>
    <lineage>
        <taxon>Bacteria</taxon>
        <taxon>Bacillati</taxon>
        <taxon>Bacillota</taxon>
        <taxon>Clostridia</taxon>
        <taxon>Lachnospirales</taxon>
        <taxon>Lachnospiraceae</taxon>
    </lineage>
</organism>
<dbReference type="Proteomes" id="UP000000370">
    <property type="component" value="Chromosome"/>
</dbReference>
<evidence type="ECO:0000256" key="1">
    <source>
        <dbReference type="SAM" id="Phobius"/>
    </source>
</evidence>
<protein>
    <submittedName>
        <fullName evidence="2">Uncharacterized protein</fullName>
    </submittedName>
</protein>
<gene>
    <name evidence="2" type="ordered locus">Cphy_1173</name>
</gene>
<keyword evidence="3" id="KW-1185">Reference proteome</keyword>
<dbReference type="HOGENOM" id="CLU_1737385_0_0_9"/>
<dbReference type="AlphaFoldDB" id="A9KN52"/>
<sequence length="150" mass="17408">MLLRIITGGQMKKKQVIILIALSMVIILLCYNLIKYPLRTTFWKIVGISSEETYELYLWHYGEEVQIKDETLKDELLEYLSGTYKRGMSDYIMKSAGGDWVIRVKHQDKVVSMAIFTGENSENSSIKYGAYRYLISNDIPKSFLESIFVK</sequence>
<evidence type="ECO:0000313" key="3">
    <source>
        <dbReference type="Proteomes" id="UP000000370"/>
    </source>
</evidence>